<proteinExistence type="inferred from homology"/>
<keyword evidence="4" id="KW-0472">Membrane</keyword>
<name>A0A2T6ZZN7_TUBBO</name>
<dbReference type="InterPro" id="IPR013901">
    <property type="entry name" value="Anthrone_oxy"/>
</dbReference>
<keyword evidence="2" id="KW-0812">Transmembrane</keyword>
<evidence type="ECO:0000313" key="6">
    <source>
        <dbReference type="EMBL" id="PUU80968.1"/>
    </source>
</evidence>
<dbReference type="PANTHER" id="PTHR35042:SF1">
    <property type="entry name" value="DUF1772-DOMAIN-CONTAINING PROTEIN"/>
    <property type="match status" value="1"/>
</dbReference>
<sequence length="205" mass="21938">MSAHPNSGTFLPPAVRLAKIVGTVGSGALTGFYYTHSRHTIPSLLASNAPAEKLVKAFKHIHHASHTPTLATIIASSSSFAYVAYYLFYYPPNHAGVATTTFASSSFFPSTSIDYPLGDEWALYGASALLVALVVPYTKSFMNAVQKSLLGAAESAETTERRKLGVNVVEEKKVREDFEEWKWRSTIRAGLAGAATAIAVVGLVA</sequence>
<dbReference type="GO" id="GO:0016020">
    <property type="term" value="C:membrane"/>
    <property type="evidence" value="ECO:0007669"/>
    <property type="project" value="UniProtKB-SubCell"/>
</dbReference>
<dbReference type="EMBL" id="NESQ01000053">
    <property type="protein sequence ID" value="PUU80968.1"/>
    <property type="molecule type" value="Genomic_DNA"/>
</dbReference>
<keyword evidence="7" id="KW-1185">Reference proteome</keyword>
<evidence type="ECO:0000256" key="3">
    <source>
        <dbReference type="ARBA" id="ARBA00022989"/>
    </source>
</evidence>
<dbReference type="AlphaFoldDB" id="A0A2T6ZZN7"/>
<evidence type="ECO:0008006" key="8">
    <source>
        <dbReference type="Google" id="ProtNLM"/>
    </source>
</evidence>
<dbReference type="Pfam" id="PF08592">
    <property type="entry name" value="Anthrone_oxy"/>
    <property type="match status" value="1"/>
</dbReference>
<dbReference type="OrthoDB" id="5365868at2759"/>
<dbReference type="PANTHER" id="PTHR35042">
    <property type="entry name" value="ANTHRONE OXYGENASE ENCC"/>
    <property type="match status" value="1"/>
</dbReference>
<gene>
    <name evidence="6" type="ORF">B9Z19DRAFT_1078246</name>
</gene>
<protein>
    <recommendedName>
        <fullName evidence="8">DUF1772-domain-containing protein</fullName>
    </recommendedName>
</protein>
<reference evidence="6 7" key="1">
    <citation type="submission" date="2017-04" db="EMBL/GenBank/DDBJ databases">
        <title>Draft genome sequence of Tuber borchii Vittad., a whitish edible truffle.</title>
        <authorList>
            <consortium name="DOE Joint Genome Institute"/>
            <person name="Murat C."/>
            <person name="Kuo A."/>
            <person name="Barry K.W."/>
            <person name="Clum A."/>
            <person name="Dockter R.B."/>
            <person name="Fauchery L."/>
            <person name="Iotti M."/>
            <person name="Kohler A."/>
            <person name="Labutti K."/>
            <person name="Lindquist E.A."/>
            <person name="Lipzen A."/>
            <person name="Ohm R.A."/>
            <person name="Wang M."/>
            <person name="Grigoriev I.V."/>
            <person name="Zambonelli A."/>
            <person name="Martin F.M."/>
        </authorList>
    </citation>
    <scope>NUCLEOTIDE SEQUENCE [LARGE SCALE GENOMIC DNA]</scope>
    <source>
        <strain evidence="6 7">Tbo3840</strain>
    </source>
</reference>
<evidence type="ECO:0000256" key="1">
    <source>
        <dbReference type="ARBA" id="ARBA00004141"/>
    </source>
</evidence>
<comment type="subcellular location">
    <subcellularLocation>
        <location evidence="1">Membrane</location>
        <topology evidence="1">Multi-pass membrane protein</topology>
    </subcellularLocation>
</comment>
<accession>A0A2T6ZZN7</accession>
<organism evidence="6 7">
    <name type="scientific">Tuber borchii</name>
    <name type="common">White truffle</name>
    <dbReference type="NCBI Taxonomy" id="42251"/>
    <lineage>
        <taxon>Eukaryota</taxon>
        <taxon>Fungi</taxon>
        <taxon>Dikarya</taxon>
        <taxon>Ascomycota</taxon>
        <taxon>Pezizomycotina</taxon>
        <taxon>Pezizomycetes</taxon>
        <taxon>Pezizales</taxon>
        <taxon>Tuberaceae</taxon>
        <taxon>Tuber</taxon>
    </lineage>
</organism>
<evidence type="ECO:0000256" key="4">
    <source>
        <dbReference type="ARBA" id="ARBA00023136"/>
    </source>
</evidence>
<evidence type="ECO:0000313" key="7">
    <source>
        <dbReference type="Proteomes" id="UP000244722"/>
    </source>
</evidence>
<comment type="caution">
    <text evidence="6">The sequence shown here is derived from an EMBL/GenBank/DDBJ whole genome shotgun (WGS) entry which is preliminary data.</text>
</comment>
<evidence type="ECO:0000256" key="2">
    <source>
        <dbReference type="ARBA" id="ARBA00022692"/>
    </source>
</evidence>
<keyword evidence="3" id="KW-1133">Transmembrane helix</keyword>
<evidence type="ECO:0000256" key="5">
    <source>
        <dbReference type="ARBA" id="ARBA00034313"/>
    </source>
</evidence>
<comment type="similarity">
    <text evidence="5">Belongs to the anthrone oxygenase family.</text>
</comment>
<dbReference type="Proteomes" id="UP000244722">
    <property type="component" value="Unassembled WGS sequence"/>
</dbReference>